<dbReference type="InterPro" id="IPR036249">
    <property type="entry name" value="Thioredoxin-like_sf"/>
</dbReference>
<evidence type="ECO:0000256" key="6">
    <source>
        <dbReference type="ARBA" id="ARBA00034078"/>
    </source>
</evidence>
<evidence type="ECO:0000256" key="1">
    <source>
        <dbReference type="ARBA" id="ARBA00010643"/>
    </source>
</evidence>
<evidence type="ECO:0000256" key="5">
    <source>
        <dbReference type="ARBA" id="ARBA00023014"/>
    </source>
</evidence>
<dbReference type="EMBL" id="SODF01000002">
    <property type="protein sequence ID" value="TDW18903.1"/>
    <property type="molecule type" value="Genomic_DNA"/>
</dbReference>
<dbReference type="GO" id="GO:0051537">
    <property type="term" value="F:2 iron, 2 sulfur cluster binding"/>
    <property type="evidence" value="ECO:0007669"/>
    <property type="project" value="UniProtKB-KW"/>
</dbReference>
<evidence type="ECO:0000256" key="4">
    <source>
        <dbReference type="ARBA" id="ARBA00023004"/>
    </source>
</evidence>
<keyword evidence="3 7" id="KW-0479">Metal-binding</keyword>
<evidence type="ECO:0000256" key="7">
    <source>
        <dbReference type="PIRSR" id="PIRSR000216-1"/>
    </source>
</evidence>
<dbReference type="InterPro" id="IPR002023">
    <property type="entry name" value="NuoE-like"/>
</dbReference>
<comment type="cofactor">
    <cofactor evidence="7">
        <name>[2Fe-2S] cluster</name>
        <dbReference type="ChEBI" id="CHEBI:190135"/>
    </cofactor>
    <text evidence="7">Binds 1 [2Fe-2S] cluster.</text>
</comment>
<evidence type="ECO:0000256" key="3">
    <source>
        <dbReference type="ARBA" id="ARBA00022723"/>
    </source>
</evidence>
<protein>
    <submittedName>
        <fullName evidence="8">Formate dehydrogenase gamma subunit</fullName>
    </submittedName>
</protein>
<dbReference type="InterPro" id="IPR041921">
    <property type="entry name" value="NuoE_N"/>
</dbReference>
<feature type="binding site" evidence="7">
    <location>
        <position position="95"/>
    </location>
    <ligand>
        <name>[2Fe-2S] cluster</name>
        <dbReference type="ChEBI" id="CHEBI:190135"/>
    </ligand>
</feature>
<keyword evidence="5 7" id="KW-0411">Iron-sulfur</keyword>
<dbReference type="PANTHER" id="PTHR43342:SF1">
    <property type="entry name" value="BIFURCATING [FEFE] HYDROGENASE GAMMA SUBUNIT"/>
    <property type="match status" value="1"/>
</dbReference>
<dbReference type="Proteomes" id="UP000295447">
    <property type="component" value="Unassembled WGS sequence"/>
</dbReference>
<dbReference type="AlphaFoldDB" id="A0A4R7ZM36"/>
<sequence>MEREVIAVEPGLSSRRAGRVREIAFELRGLRGALIPILHAVQEELGYVAPDDAAVIADVLNLAVAEVHGVVTFYKDFRRTAAGRTTVGICQAEACRSVGAVELAEHAKRTVGCGFGETTYDGRVSLDEVFCFGNCALGPAVQVGDRLYGRVTPARLDALLGEAR</sequence>
<dbReference type="PANTHER" id="PTHR43342">
    <property type="entry name" value="NADH-QUINONE OXIDOREDUCTASE, E SUBUNIT"/>
    <property type="match status" value="1"/>
</dbReference>
<name>A0A4R7ZM36_9ACTN</name>
<evidence type="ECO:0000313" key="8">
    <source>
        <dbReference type="EMBL" id="TDW18903.1"/>
    </source>
</evidence>
<keyword evidence="4 7" id="KW-0408">Iron</keyword>
<feature type="binding site" evidence="7">
    <location>
        <position position="135"/>
    </location>
    <ligand>
        <name>[2Fe-2S] cluster</name>
        <dbReference type="ChEBI" id="CHEBI:190135"/>
    </ligand>
</feature>
<dbReference type="Gene3D" id="3.40.30.10">
    <property type="entry name" value="Glutaredoxin"/>
    <property type="match status" value="1"/>
</dbReference>
<gene>
    <name evidence="8" type="ORF">EV650_5505</name>
</gene>
<evidence type="ECO:0000313" key="9">
    <source>
        <dbReference type="Proteomes" id="UP000295447"/>
    </source>
</evidence>
<keyword evidence="9" id="KW-1185">Reference proteome</keyword>
<feature type="binding site" evidence="7">
    <location>
        <position position="90"/>
    </location>
    <ligand>
        <name>[2Fe-2S] cluster</name>
        <dbReference type="ChEBI" id="CHEBI:190135"/>
    </ligand>
</feature>
<dbReference type="SUPFAM" id="SSF52833">
    <property type="entry name" value="Thioredoxin-like"/>
    <property type="match status" value="1"/>
</dbReference>
<dbReference type="Pfam" id="PF01257">
    <property type="entry name" value="2Fe-2S_thioredx"/>
    <property type="match status" value="1"/>
</dbReference>
<dbReference type="InterPro" id="IPR028431">
    <property type="entry name" value="NADP_DH_HndA-like"/>
</dbReference>
<feature type="binding site" evidence="7">
    <location>
        <position position="131"/>
    </location>
    <ligand>
        <name>[2Fe-2S] cluster</name>
        <dbReference type="ChEBI" id="CHEBI:190135"/>
    </ligand>
</feature>
<comment type="similarity">
    <text evidence="1">Belongs to the complex I 24 kDa subunit family.</text>
</comment>
<organism evidence="8 9">
    <name type="scientific">Kribbella kalugense</name>
    <dbReference type="NCBI Taxonomy" id="2512221"/>
    <lineage>
        <taxon>Bacteria</taxon>
        <taxon>Bacillati</taxon>
        <taxon>Actinomycetota</taxon>
        <taxon>Actinomycetes</taxon>
        <taxon>Propionibacteriales</taxon>
        <taxon>Kribbellaceae</taxon>
        <taxon>Kribbella</taxon>
    </lineage>
</organism>
<dbReference type="GO" id="GO:0016491">
    <property type="term" value="F:oxidoreductase activity"/>
    <property type="evidence" value="ECO:0007669"/>
    <property type="project" value="InterPro"/>
</dbReference>
<comment type="caution">
    <text evidence="8">The sequence shown here is derived from an EMBL/GenBank/DDBJ whole genome shotgun (WGS) entry which is preliminary data.</text>
</comment>
<evidence type="ECO:0000256" key="2">
    <source>
        <dbReference type="ARBA" id="ARBA00022714"/>
    </source>
</evidence>
<dbReference type="CDD" id="cd03081">
    <property type="entry name" value="TRX_Fd_NuoE_FDH_gamma"/>
    <property type="match status" value="1"/>
</dbReference>
<keyword evidence="2 7" id="KW-0001">2Fe-2S</keyword>
<proteinExistence type="inferred from homology"/>
<dbReference type="RefSeq" id="WP_166678286.1">
    <property type="nucleotide sequence ID" value="NZ_SODF01000002.1"/>
</dbReference>
<dbReference type="Gene3D" id="1.10.10.1590">
    <property type="entry name" value="NADH-quinone oxidoreductase subunit E"/>
    <property type="match status" value="1"/>
</dbReference>
<dbReference type="PIRSF" id="PIRSF000216">
    <property type="entry name" value="NADH_DH_24kDa"/>
    <property type="match status" value="1"/>
</dbReference>
<dbReference type="GO" id="GO:0046872">
    <property type="term" value="F:metal ion binding"/>
    <property type="evidence" value="ECO:0007669"/>
    <property type="project" value="UniProtKB-KW"/>
</dbReference>
<reference evidence="8 9" key="1">
    <citation type="submission" date="2019-03" db="EMBL/GenBank/DDBJ databases">
        <title>Genomic Encyclopedia of Type Strains, Phase III (KMG-III): the genomes of soil and plant-associated and newly described type strains.</title>
        <authorList>
            <person name="Whitman W."/>
        </authorList>
    </citation>
    <scope>NUCLEOTIDE SEQUENCE [LARGE SCALE GENOMIC DNA]</scope>
    <source>
        <strain evidence="8 9">VKM Ac-2570</strain>
    </source>
</reference>
<comment type="cofactor">
    <cofactor evidence="6">
        <name>[2Fe-2S] cluster</name>
        <dbReference type="ChEBI" id="CHEBI:190135"/>
    </cofactor>
</comment>
<accession>A0A4R7ZM36</accession>